<dbReference type="EMBL" id="UESZ01000001">
    <property type="protein sequence ID" value="SSA32801.1"/>
    <property type="molecule type" value="Genomic_DNA"/>
</dbReference>
<feature type="domain" description="EamA" evidence="8">
    <location>
        <begin position="172"/>
        <end position="314"/>
    </location>
</feature>
<feature type="transmembrane region" description="Helical" evidence="7">
    <location>
        <begin position="243"/>
        <end position="265"/>
    </location>
</feature>
<dbReference type="PANTHER" id="PTHR32322">
    <property type="entry name" value="INNER MEMBRANE TRANSPORTER"/>
    <property type="match status" value="1"/>
</dbReference>
<feature type="transmembrane region" description="Helical" evidence="7">
    <location>
        <begin position="51"/>
        <end position="71"/>
    </location>
</feature>
<evidence type="ECO:0000313" key="10">
    <source>
        <dbReference type="Proteomes" id="UP000250028"/>
    </source>
</evidence>
<dbReference type="Pfam" id="PF00892">
    <property type="entry name" value="EamA"/>
    <property type="match status" value="2"/>
</dbReference>
<evidence type="ECO:0000259" key="8">
    <source>
        <dbReference type="Pfam" id="PF00892"/>
    </source>
</evidence>
<dbReference type="InterPro" id="IPR000620">
    <property type="entry name" value="EamA_dom"/>
</dbReference>
<keyword evidence="5 7" id="KW-1133">Transmembrane helix</keyword>
<feature type="transmembrane region" description="Helical" evidence="7">
    <location>
        <begin position="297"/>
        <end position="316"/>
    </location>
</feature>
<keyword evidence="4 7" id="KW-0812">Transmembrane</keyword>
<evidence type="ECO:0000256" key="6">
    <source>
        <dbReference type="ARBA" id="ARBA00023136"/>
    </source>
</evidence>
<gene>
    <name evidence="9" type="ORF">SAMN04489750_0065</name>
</gene>
<name>A0A2Y8ZK78_9MICO</name>
<dbReference type="PANTHER" id="PTHR32322:SF18">
    <property type="entry name" value="S-ADENOSYLMETHIONINE_S-ADENOSYLHOMOCYSTEINE TRANSPORTER"/>
    <property type="match status" value="1"/>
</dbReference>
<feature type="transmembrane region" description="Helical" evidence="7">
    <location>
        <begin position="25"/>
        <end position="45"/>
    </location>
</feature>
<feature type="transmembrane region" description="Helical" evidence="7">
    <location>
        <begin position="272"/>
        <end position="291"/>
    </location>
</feature>
<evidence type="ECO:0000256" key="2">
    <source>
        <dbReference type="ARBA" id="ARBA00007362"/>
    </source>
</evidence>
<feature type="transmembrane region" description="Helical" evidence="7">
    <location>
        <begin position="92"/>
        <end position="110"/>
    </location>
</feature>
<dbReference type="RefSeq" id="WP_109683587.1">
    <property type="nucleotide sequence ID" value="NZ_QGDN01000001.1"/>
</dbReference>
<evidence type="ECO:0000313" key="9">
    <source>
        <dbReference type="EMBL" id="SSA32801.1"/>
    </source>
</evidence>
<keyword evidence="10" id="KW-1185">Reference proteome</keyword>
<evidence type="ECO:0000256" key="4">
    <source>
        <dbReference type="ARBA" id="ARBA00022692"/>
    </source>
</evidence>
<dbReference type="OrthoDB" id="154915at2"/>
<feature type="transmembrane region" description="Helical" evidence="7">
    <location>
        <begin position="116"/>
        <end position="138"/>
    </location>
</feature>
<dbReference type="InterPro" id="IPR050638">
    <property type="entry name" value="AA-Vitamin_Transporters"/>
</dbReference>
<feature type="transmembrane region" description="Helical" evidence="7">
    <location>
        <begin position="202"/>
        <end position="223"/>
    </location>
</feature>
<protein>
    <submittedName>
        <fullName evidence="9">Threonine/homoserine efflux transporter RhtA</fullName>
    </submittedName>
</protein>
<dbReference type="AlphaFoldDB" id="A0A2Y8ZK78"/>
<sequence length="326" mass="33141">MSATAPDAVVPTLSTDTPGVGHHRFAGMIFAIASAAAFGMSGPFAKSLLHAGWTPAAAVTGRIVIAALVLLPITVWQMRGRWHLVLPNWRPIAGYGLAGVAGAQLAYFSAIQTLSIGVALLLEYTAPLWLVLLAWVTTRRTPHRLVLLGAGASIVGLLLVLNVFGGAQLSGTGVVWGLIAAGCAAAYFIIASNPSGGLPSLALAGIGMQLGAVALIVAGLTGIVDVHASTAPVHLAGRTTSFIVPLLGIAVISAAFAYVAGVVAARDLGARVASFVALSEVLFAVVFAWLLAGEVPALIQLVGGFIVIGGVVLVRLGETRDARLAD</sequence>
<evidence type="ECO:0000256" key="7">
    <source>
        <dbReference type="SAM" id="Phobius"/>
    </source>
</evidence>
<proteinExistence type="inferred from homology"/>
<accession>A0A2Y8ZK78</accession>
<organism evidence="9 10">
    <name type="scientific">Branchiibius hedensis</name>
    <dbReference type="NCBI Taxonomy" id="672460"/>
    <lineage>
        <taxon>Bacteria</taxon>
        <taxon>Bacillati</taxon>
        <taxon>Actinomycetota</taxon>
        <taxon>Actinomycetes</taxon>
        <taxon>Micrococcales</taxon>
        <taxon>Dermacoccaceae</taxon>
        <taxon>Branchiibius</taxon>
    </lineage>
</organism>
<feature type="domain" description="EamA" evidence="8">
    <location>
        <begin position="26"/>
        <end position="161"/>
    </location>
</feature>
<evidence type="ECO:0000256" key="1">
    <source>
        <dbReference type="ARBA" id="ARBA00004651"/>
    </source>
</evidence>
<comment type="subcellular location">
    <subcellularLocation>
        <location evidence="1">Cell membrane</location>
        <topology evidence="1">Multi-pass membrane protein</topology>
    </subcellularLocation>
</comment>
<dbReference type="InterPro" id="IPR037185">
    <property type="entry name" value="EmrE-like"/>
</dbReference>
<evidence type="ECO:0000256" key="3">
    <source>
        <dbReference type="ARBA" id="ARBA00022475"/>
    </source>
</evidence>
<evidence type="ECO:0000256" key="5">
    <source>
        <dbReference type="ARBA" id="ARBA00022989"/>
    </source>
</evidence>
<comment type="similarity">
    <text evidence="2">Belongs to the EamA transporter family.</text>
</comment>
<feature type="transmembrane region" description="Helical" evidence="7">
    <location>
        <begin position="145"/>
        <end position="167"/>
    </location>
</feature>
<dbReference type="GO" id="GO:0005886">
    <property type="term" value="C:plasma membrane"/>
    <property type="evidence" value="ECO:0007669"/>
    <property type="project" value="UniProtKB-SubCell"/>
</dbReference>
<dbReference type="SUPFAM" id="SSF103481">
    <property type="entry name" value="Multidrug resistance efflux transporter EmrE"/>
    <property type="match status" value="2"/>
</dbReference>
<feature type="transmembrane region" description="Helical" evidence="7">
    <location>
        <begin position="173"/>
        <end position="190"/>
    </location>
</feature>
<dbReference type="Proteomes" id="UP000250028">
    <property type="component" value="Unassembled WGS sequence"/>
</dbReference>
<keyword evidence="6 7" id="KW-0472">Membrane</keyword>
<reference evidence="10" key="1">
    <citation type="submission" date="2016-10" db="EMBL/GenBank/DDBJ databases">
        <authorList>
            <person name="Varghese N."/>
            <person name="Submissions S."/>
        </authorList>
    </citation>
    <scope>NUCLEOTIDE SEQUENCE [LARGE SCALE GENOMIC DNA]</scope>
    <source>
        <strain evidence="10">DSM 22951</strain>
    </source>
</reference>
<keyword evidence="3" id="KW-1003">Cell membrane</keyword>